<dbReference type="PANTHER" id="PTHR35218:SF7">
    <property type="entry name" value="ENDONUCLEASE_EXONUCLEASE_PHOSPHATASE"/>
    <property type="match status" value="1"/>
</dbReference>
<dbReference type="OrthoDB" id="1305522at2759"/>
<organism evidence="1 2">
    <name type="scientific">Nicotiana sylvestris</name>
    <name type="common">Wood tobacco</name>
    <name type="synonym">South American tobacco</name>
    <dbReference type="NCBI Taxonomy" id="4096"/>
    <lineage>
        <taxon>Eukaryota</taxon>
        <taxon>Viridiplantae</taxon>
        <taxon>Streptophyta</taxon>
        <taxon>Embryophyta</taxon>
        <taxon>Tracheophyta</taxon>
        <taxon>Spermatophyta</taxon>
        <taxon>Magnoliopsida</taxon>
        <taxon>eudicotyledons</taxon>
        <taxon>Gunneridae</taxon>
        <taxon>Pentapetalae</taxon>
        <taxon>asterids</taxon>
        <taxon>lamiids</taxon>
        <taxon>Solanales</taxon>
        <taxon>Solanaceae</taxon>
        <taxon>Nicotianoideae</taxon>
        <taxon>Nicotianeae</taxon>
        <taxon>Nicotiana</taxon>
    </lineage>
</organism>
<dbReference type="eggNOG" id="ENOG502R92H">
    <property type="taxonomic scope" value="Eukaryota"/>
</dbReference>
<accession>A0A1U7Y219</accession>
<dbReference type="SUPFAM" id="SSF56219">
    <property type="entry name" value="DNase I-like"/>
    <property type="match status" value="1"/>
</dbReference>
<reference evidence="2" key="2">
    <citation type="submission" date="2025-08" db="UniProtKB">
        <authorList>
            <consortium name="RefSeq"/>
        </authorList>
    </citation>
    <scope>IDENTIFICATION</scope>
    <source>
        <tissue evidence="2">Leaf</tissue>
    </source>
</reference>
<proteinExistence type="predicted"/>
<dbReference type="RefSeq" id="XP_009798187.1">
    <property type="nucleotide sequence ID" value="XM_009799885.1"/>
</dbReference>
<reference evidence="1" key="1">
    <citation type="journal article" date="2013" name="Genome Biol.">
        <title>Reference genomes and transcriptomes of Nicotiana sylvestris and Nicotiana tomentosiformis.</title>
        <authorList>
            <person name="Sierro N."/>
            <person name="Battey J.N."/>
            <person name="Ouadi S."/>
            <person name="Bovet L."/>
            <person name="Goepfert S."/>
            <person name="Bakaher N."/>
            <person name="Peitsch M.C."/>
            <person name="Ivanov N.V."/>
        </authorList>
    </citation>
    <scope>NUCLEOTIDE SEQUENCE [LARGE SCALE GENOMIC DNA]</scope>
</reference>
<evidence type="ECO:0000313" key="1">
    <source>
        <dbReference type="Proteomes" id="UP000189701"/>
    </source>
</evidence>
<keyword evidence="1" id="KW-1185">Reference proteome</keyword>
<dbReference type="InterPro" id="IPR036691">
    <property type="entry name" value="Endo/exonu/phosph_ase_sf"/>
</dbReference>
<evidence type="ECO:0000313" key="2">
    <source>
        <dbReference type="RefSeq" id="XP_009798187.1"/>
    </source>
</evidence>
<dbReference type="PANTHER" id="PTHR35218">
    <property type="entry name" value="RNASE H DOMAIN-CONTAINING PROTEIN"/>
    <property type="match status" value="1"/>
</dbReference>
<sequence length="137" mass="15741">MIPTIPLVPLLEELPNPHHLTMHLEMSLAPRGSSSPMTTRSMKIMLWNYRGVNGPDFCRNLRFLLDWNNPSIFCLTEMRMEDHSFFLNEFNFTDLIQVAARDYLGGIVILWHTDELTVDPFAITAQEIHASVQVDAI</sequence>
<gene>
    <name evidence="2" type="primary">LOC104244463</name>
</gene>
<protein>
    <submittedName>
        <fullName evidence="2">Uncharacterized protein LOC104244463</fullName>
    </submittedName>
</protein>
<dbReference type="AlphaFoldDB" id="A0A1U7Y219"/>
<name>A0A1U7Y219_NICSY</name>
<dbReference type="Gene3D" id="3.60.10.10">
    <property type="entry name" value="Endonuclease/exonuclease/phosphatase"/>
    <property type="match status" value="1"/>
</dbReference>
<dbReference type="Proteomes" id="UP000189701">
    <property type="component" value="Unplaced"/>
</dbReference>